<dbReference type="InterPro" id="IPR025141">
    <property type="entry name" value="DUF4082"/>
</dbReference>
<dbReference type="EMBL" id="PYAX01000004">
    <property type="protein sequence ID" value="PSL56232.1"/>
    <property type="molecule type" value="Genomic_DNA"/>
</dbReference>
<dbReference type="Gene3D" id="2.60.40.650">
    <property type="match status" value="1"/>
</dbReference>
<evidence type="ECO:0000256" key="1">
    <source>
        <dbReference type="SAM" id="MobiDB-lite"/>
    </source>
</evidence>
<dbReference type="AlphaFoldDB" id="A0A2P8ICN7"/>
<dbReference type="SUPFAM" id="SSF81296">
    <property type="entry name" value="E set domains"/>
    <property type="match status" value="1"/>
</dbReference>
<keyword evidence="5" id="KW-1185">Reference proteome</keyword>
<feature type="region of interest" description="Disordered" evidence="1">
    <location>
        <begin position="1"/>
        <end position="24"/>
    </location>
</feature>
<dbReference type="Pfam" id="PF17957">
    <property type="entry name" value="Big_7"/>
    <property type="match status" value="1"/>
</dbReference>
<accession>A0A2P8ICN7</accession>
<evidence type="ECO:0000259" key="2">
    <source>
        <dbReference type="Pfam" id="PF13313"/>
    </source>
</evidence>
<feature type="domain" description="DUF4082" evidence="2">
    <location>
        <begin position="1040"/>
        <end position="1184"/>
    </location>
</feature>
<dbReference type="Proteomes" id="UP000241118">
    <property type="component" value="Unassembled WGS sequence"/>
</dbReference>
<reference evidence="4 5" key="1">
    <citation type="submission" date="2018-03" db="EMBL/GenBank/DDBJ databases">
        <title>Genomic Encyclopedia of Type Strains, Phase III (KMG-III): the genomes of soil and plant-associated and newly described type strains.</title>
        <authorList>
            <person name="Whitman W."/>
        </authorList>
    </citation>
    <scope>NUCLEOTIDE SEQUENCE [LARGE SCALE GENOMIC DNA]</scope>
    <source>
        <strain evidence="4 5">CGMCC 4.7097</strain>
    </source>
</reference>
<evidence type="ECO:0000313" key="5">
    <source>
        <dbReference type="Proteomes" id="UP000241118"/>
    </source>
</evidence>
<feature type="domain" description="N,N-dimethylformamidase beta subunit-like C-terminal" evidence="3">
    <location>
        <begin position="57"/>
        <end position="458"/>
    </location>
</feature>
<dbReference type="InterPro" id="IPR046540">
    <property type="entry name" value="DMFA2_C"/>
</dbReference>
<organism evidence="4 5">
    <name type="scientific">Saccharothrix carnea</name>
    <dbReference type="NCBI Taxonomy" id="1280637"/>
    <lineage>
        <taxon>Bacteria</taxon>
        <taxon>Bacillati</taxon>
        <taxon>Actinomycetota</taxon>
        <taxon>Actinomycetes</taxon>
        <taxon>Pseudonocardiales</taxon>
        <taxon>Pseudonocardiaceae</taxon>
        <taxon>Saccharothrix</taxon>
    </lineage>
</organism>
<comment type="caution">
    <text evidence="4">The sequence shown here is derived from an EMBL/GenBank/DDBJ whole genome shotgun (WGS) entry which is preliminary data.</text>
</comment>
<gene>
    <name evidence="4" type="ORF">B0I31_104523</name>
</gene>
<dbReference type="Pfam" id="PF17963">
    <property type="entry name" value="Big_9"/>
    <property type="match status" value="1"/>
</dbReference>
<feature type="domain" description="DUF4082" evidence="2">
    <location>
        <begin position="874"/>
        <end position="1020"/>
    </location>
</feature>
<evidence type="ECO:0000259" key="3">
    <source>
        <dbReference type="Pfam" id="PF20254"/>
    </source>
</evidence>
<dbReference type="Gene3D" id="2.60.40.3440">
    <property type="match status" value="1"/>
</dbReference>
<name>A0A2P8ICN7_SACCR</name>
<proteinExistence type="predicted"/>
<feature type="compositionally biased region" description="Polar residues" evidence="1">
    <location>
        <begin position="1"/>
        <end position="13"/>
    </location>
</feature>
<protein>
    <submittedName>
        <fullName evidence="4">Uncharacterized protein DUF4082</fullName>
    </submittedName>
</protein>
<feature type="region of interest" description="Disordered" evidence="1">
    <location>
        <begin position="312"/>
        <end position="338"/>
    </location>
</feature>
<evidence type="ECO:0000313" key="4">
    <source>
        <dbReference type="EMBL" id="PSL56232.1"/>
    </source>
</evidence>
<sequence length="1191" mass="124544">MPLNAISTENQKPGNPASEWDLGGAASPTIEGFATRMSVNRGTTVQFKIRTTSSNYRIDVYRLGYYAGLGARKVATIQRNTPSPQPAPGGDPAIGLYDAGNWSVTASWAVPADAVSGVYLAKLVRQDGVAGASHIPFVVRADGTQHDLVFQTSDTTWHAYNGWGGANLYGGNATASPNGRAYKVSYNRPIGTRHGVGLAAGPQDYVMSAEYAAIRWLERNGYDVTYLSAVDVGPGNVPLTQYKAFLSTGHDEYWSGDQHAHVQAARDAGVHLVFMSGNEVYWKTRWEPDLNGTPGRTLVCYKETWAGSKIDPSPEWTGTWRDPSLTPPADGGRPENSLTGTIFQVDSYRYDVIEVPHPMTRLRFWRDTQVALTAPGGTAELVPGLLGYEWDESPNNRFRPPGLVRLSSTALDVHAYLVDYGLTTAAAHATHHLTLYRAPSGAIVFGAGTVFWTFGLDATHDETSNGTYPAVVVDRDVQQAMVNLFADMTVQPTTPQADLVVATASTDVTAPTAVIAAPANGATVVQQQKVVVSGTASDVGGVVAAVEVSTDGGTSWRAARGTANWSFDWWPHLPGQHAIRVRAVDDSLNVQSPAASVAVTVTPSASVRLFDPSDVPFTLRTAEHAALELGVRFSVNTAGSATGVRFYKNPHVTGSHEAHLWSGDGTLLASAAFSGETASGWQQANFPAPVALSPGATYVASYHNVGFYSADSNYFTSARTGGAVTAPAGDNGVFAYGASGTFPANTFRSTNYWVDVVFARAGGAGNLPPVAGNDGGFTTNQGTAIVIPAAALLANDTDPNGYPLSVTGADNPVNGTVTWSAASQAVTFTPSAGFSGLATFRYTITNGRNAPVSATVSVSVLAAAVRQTLFKPADTPAIAGFDDPHPINLGVKFRCSAPGAKAKGVRFYKAPQNSGTHAARLWTANGVLLASATFSGETASGWQEATFPAPVDLTADTTYVASYHTAAGNYAVTGNFFANAVTRGALVAPSSGSSGGNGVFAYGPSPAFPTSSFNATNYWVDVVVDAPSPLLRSLFEAGDAPAVVTVADSGPVQLGTKFRTSATDATAVGLRFYKGPQNTGTHTGHLWTASGVLLASATFSGETASGWQQVVFGTPVPLTADTTYVASYHTNAPYSATGNFFGTDHVKGTLTGLSSAGSGGNGVFTYGPAGSFPSSSFNATNYWVDVVVRSS</sequence>
<feature type="domain" description="DUF4082" evidence="2">
    <location>
        <begin position="615"/>
        <end position="754"/>
    </location>
</feature>
<dbReference type="Pfam" id="PF20254">
    <property type="entry name" value="DMFA2_C"/>
    <property type="match status" value="1"/>
</dbReference>
<dbReference type="RefSeq" id="WP_106615879.1">
    <property type="nucleotide sequence ID" value="NZ_PYAX01000004.1"/>
</dbReference>
<dbReference type="InterPro" id="IPR014756">
    <property type="entry name" value="Ig_E-set"/>
</dbReference>
<dbReference type="OrthoDB" id="505641at2"/>
<dbReference type="Pfam" id="PF13313">
    <property type="entry name" value="DUF4082"/>
    <property type="match status" value="3"/>
</dbReference>